<dbReference type="GO" id="GO:0004519">
    <property type="term" value="F:endonuclease activity"/>
    <property type="evidence" value="ECO:0007669"/>
    <property type="project" value="UniProtKB-KW"/>
</dbReference>
<proteinExistence type="predicted"/>
<feature type="non-terminal residue" evidence="1">
    <location>
        <position position="1"/>
    </location>
</feature>
<keyword evidence="2" id="KW-1185">Reference proteome</keyword>
<comment type="caution">
    <text evidence="1">The sequence shown here is derived from an EMBL/GenBank/DDBJ whole genome shotgun (WGS) entry which is preliminary data.</text>
</comment>
<dbReference type="AlphaFoldDB" id="A0A3M0HS35"/>
<evidence type="ECO:0000313" key="1">
    <source>
        <dbReference type="EMBL" id="RMB79415.1"/>
    </source>
</evidence>
<accession>A0A3M0HS35</accession>
<dbReference type="Proteomes" id="UP000270471">
    <property type="component" value="Unassembled WGS sequence"/>
</dbReference>
<keyword evidence="1" id="KW-0540">Nuclease</keyword>
<name>A0A3M0HS35_9ACTN</name>
<dbReference type="EMBL" id="PENI01000071">
    <property type="protein sequence ID" value="RMB79415.1"/>
    <property type="molecule type" value="Genomic_DNA"/>
</dbReference>
<sequence>INAVRRGLRQLQYRHDVLDGCLTGTGLVLAPP</sequence>
<keyword evidence="1" id="KW-0255">Endonuclease</keyword>
<protein>
    <submittedName>
        <fullName evidence="1">DDE endonuclease</fullName>
    </submittedName>
</protein>
<gene>
    <name evidence="1" type="ORF">CTZ28_45760</name>
</gene>
<reference evidence="1 2" key="1">
    <citation type="submission" date="2017-11" db="EMBL/GenBank/DDBJ databases">
        <title>Draft genome of actinobacteria isolated from guarana (Paullinia cupana (Mart.) Ducke.</title>
        <authorList>
            <person name="Siqueira K.A."/>
            <person name="Liotti R.G."/>
            <person name="Mendes T.A.O."/>
            <person name="Soares M.A."/>
        </authorList>
    </citation>
    <scope>NUCLEOTIDE SEQUENCE [LARGE SCALE GENOMIC DNA]</scope>
    <source>
        <strain evidence="1 2">193</strain>
    </source>
</reference>
<organism evidence="1 2">
    <name type="scientific">Streptomyces shenzhenensis</name>
    <dbReference type="NCBI Taxonomy" id="943815"/>
    <lineage>
        <taxon>Bacteria</taxon>
        <taxon>Bacillati</taxon>
        <taxon>Actinomycetota</taxon>
        <taxon>Actinomycetes</taxon>
        <taxon>Kitasatosporales</taxon>
        <taxon>Streptomycetaceae</taxon>
        <taxon>Streptomyces</taxon>
    </lineage>
</organism>
<evidence type="ECO:0000313" key="2">
    <source>
        <dbReference type="Proteomes" id="UP000270471"/>
    </source>
</evidence>
<keyword evidence="1" id="KW-0378">Hydrolase</keyword>